<dbReference type="GO" id="GO:0055085">
    <property type="term" value="P:transmembrane transport"/>
    <property type="evidence" value="ECO:0007669"/>
    <property type="project" value="InterPro"/>
</dbReference>
<dbReference type="Proteomes" id="UP000644660">
    <property type="component" value="Unassembled WGS sequence"/>
</dbReference>
<dbReference type="GO" id="GO:0005743">
    <property type="term" value="C:mitochondrial inner membrane"/>
    <property type="evidence" value="ECO:0007669"/>
    <property type="project" value="UniProtKB-SubCell"/>
</dbReference>
<dbReference type="PRINTS" id="PR00926">
    <property type="entry name" value="MITOCARRIER"/>
</dbReference>
<evidence type="ECO:0000256" key="3">
    <source>
        <dbReference type="ARBA" id="ARBA00022448"/>
    </source>
</evidence>
<dbReference type="InterPro" id="IPR023395">
    <property type="entry name" value="MCP_dom_sf"/>
</dbReference>
<reference evidence="12 13" key="1">
    <citation type="submission" date="2020-05" db="EMBL/GenBank/DDBJ databases">
        <authorList>
            <person name="Casaregola S."/>
            <person name="Devillers H."/>
            <person name="Grondin C."/>
        </authorList>
    </citation>
    <scope>NUCLEOTIDE SEQUENCE [LARGE SCALE GENOMIC DNA]</scope>
    <source>
        <strain evidence="12 13">CLIB 1767</strain>
    </source>
</reference>
<dbReference type="EMBL" id="CAEFZW010000011">
    <property type="protein sequence ID" value="CAB4256829.1"/>
    <property type="molecule type" value="Genomic_DNA"/>
</dbReference>
<dbReference type="Pfam" id="PF00153">
    <property type="entry name" value="Mito_carr"/>
    <property type="match status" value="3"/>
</dbReference>
<dbReference type="InterPro" id="IPR051752">
    <property type="entry name" value="Mito_2-oxodicarb_carrier"/>
</dbReference>
<dbReference type="InterPro" id="IPR002067">
    <property type="entry name" value="MCP"/>
</dbReference>
<evidence type="ECO:0000256" key="4">
    <source>
        <dbReference type="ARBA" id="ARBA00022692"/>
    </source>
</evidence>
<feature type="repeat" description="Solcar" evidence="10">
    <location>
        <begin position="200"/>
        <end position="292"/>
    </location>
</feature>
<dbReference type="PANTHER" id="PTHR46356">
    <property type="entry name" value="MITOCHONDRIAL 2-OXODICARBOXYLATE CARRIER"/>
    <property type="match status" value="1"/>
</dbReference>
<evidence type="ECO:0000256" key="7">
    <source>
        <dbReference type="ARBA" id="ARBA00022989"/>
    </source>
</evidence>
<keyword evidence="13" id="KW-1185">Reference proteome</keyword>
<evidence type="ECO:0000256" key="5">
    <source>
        <dbReference type="ARBA" id="ARBA00022737"/>
    </source>
</evidence>
<comment type="subcellular location">
    <subcellularLocation>
        <location evidence="1">Mitochondrion inner membrane</location>
        <topology evidence="1">Multi-pass membrane protein</topology>
    </subcellularLocation>
</comment>
<dbReference type="RefSeq" id="XP_041408673.1">
    <property type="nucleotide sequence ID" value="XM_041552739.1"/>
</dbReference>
<evidence type="ECO:0000313" key="12">
    <source>
        <dbReference type="EMBL" id="CAB4256829.1"/>
    </source>
</evidence>
<keyword evidence="3 11" id="KW-0813">Transport</keyword>
<keyword evidence="9 10" id="KW-0472">Membrane</keyword>
<evidence type="ECO:0000313" key="13">
    <source>
        <dbReference type="Proteomes" id="UP000644660"/>
    </source>
</evidence>
<keyword evidence="5" id="KW-0677">Repeat</keyword>
<keyword evidence="6" id="KW-0999">Mitochondrion inner membrane</keyword>
<dbReference type="PANTHER" id="PTHR46356:SF1">
    <property type="entry name" value="MITOCHONDRIAL 2-OXODICARBOXYLATE CARRIER"/>
    <property type="match status" value="1"/>
</dbReference>
<dbReference type="Gene3D" id="1.50.40.10">
    <property type="entry name" value="Mitochondrial carrier domain"/>
    <property type="match status" value="1"/>
</dbReference>
<comment type="similarity">
    <text evidence="2 11">Belongs to the mitochondrial carrier (TC 2.A.29) family.</text>
</comment>
<sequence>MSSKGQNYQLPFRYTFLAGSFAGVSETVVMYPLDVIKTRFQLRPVSVTSQCGLISYITKVLRKEGLRHVYRGITSPILMEVPKRATKFSCNAKYLTLLQQVFGQSTVTQPITIMAGAMAGSTEAIIIVPFELVKIRMQDGASLYRTPFDCLKCIIRKDGVLAMFTGLEATMWRSSVWNSGYFGLIHFVRSILPNTENKGLETSYNFIAGALGGSLSCFLSVPFDVVKSQVQSVNGSHMISRKGLYGSAIYSIINMYKVQGVSAMYRGITPILCRYAPGGGILSLVYNKTYELLTEYDLQSQKL</sequence>
<protein>
    <submittedName>
        <fullName evidence="12">Similar to Saccharomyces cerevisiae YPL134C ODC1 Mitochondrial inner membrane transporter</fullName>
    </submittedName>
</protein>
<evidence type="ECO:0000256" key="2">
    <source>
        <dbReference type="ARBA" id="ARBA00006375"/>
    </source>
</evidence>
<feature type="repeat" description="Solcar" evidence="10">
    <location>
        <begin position="10"/>
        <end position="97"/>
    </location>
</feature>
<evidence type="ECO:0000256" key="1">
    <source>
        <dbReference type="ARBA" id="ARBA00004448"/>
    </source>
</evidence>
<dbReference type="GeneID" id="64859923"/>
<accession>A0A8H2VK66</accession>
<evidence type="ECO:0000256" key="11">
    <source>
        <dbReference type="RuleBase" id="RU000488"/>
    </source>
</evidence>
<dbReference type="OrthoDB" id="4057900at2759"/>
<organism evidence="12 13">
    <name type="scientific">Maudiozyma barnettii</name>
    <dbReference type="NCBI Taxonomy" id="61262"/>
    <lineage>
        <taxon>Eukaryota</taxon>
        <taxon>Fungi</taxon>
        <taxon>Dikarya</taxon>
        <taxon>Ascomycota</taxon>
        <taxon>Saccharomycotina</taxon>
        <taxon>Saccharomycetes</taxon>
        <taxon>Saccharomycetales</taxon>
        <taxon>Saccharomycetaceae</taxon>
        <taxon>Maudiozyma</taxon>
    </lineage>
</organism>
<dbReference type="AlphaFoldDB" id="A0A8H2VK66"/>
<feature type="repeat" description="Solcar" evidence="10">
    <location>
        <begin position="107"/>
        <end position="191"/>
    </location>
</feature>
<gene>
    <name evidence="12" type="ORF">KABA2_11S04268</name>
</gene>
<evidence type="ECO:0000256" key="10">
    <source>
        <dbReference type="PROSITE-ProRule" id="PRU00282"/>
    </source>
</evidence>
<dbReference type="InterPro" id="IPR018108">
    <property type="entry name" value="MCP_transmembrane"/>
</dbReference>
<proteinExistence type="inferred from homology"/>
<dbReference type="SUPFAM" id="SSF103506">
    <property type="entry name" value="Mitochondrial carrier"/>
    <property type="match status" value="1"/>
</dbReference>
<dbReference type="PROSITE" id="PS50920">
    <property type="entry name" value="SOLCAR"/>
    <property type="match status" value="3"/>
</dbReference>
<evidence type="ECO:0000256" key="6">
    <source>
        <dbReference type="ARBA" id="ARBA00022792"/>
    </source>
</evidence>
<keyword evidence="7" id="KW-1133">Transmembrane helix</keyword>
<evidence type="ECO:0000256" key="8">
    <source>
        <dbReference type="ARBA" id="ARBA00023128"/>
    </source>
</evidence>
<evidence type="ECO:0000256" key="9">
    <source>
        <dbReference type="ARBA" id="ARBA00023136"/>
    </source>
</evidence>
<name>A0A8H2VK66_9SACH</name>
<comment type="caution">
    <text evidence="12">The sequence shown here is derived from an EMBL/GenBank/DDBJ whole genome shotgun (WGS) entry which is preliminary data.</text>
</comment>
<keyword evidence="4 10" id="KW-0812">Transmembrane</keyword>
<keyword evidence="8" id="KW-0496">Mitochondrion</keyword>